<gene>
    <name evidence="2" type="ORF">GSF22_12895</name>
</gene>
<feature type="signal peptide" evidence="1">
    <location>
        <begin position="1"/>
        <end position="29"/>
    </location>
</feature>
<reference evidence="2 3" key="1">
    <citation type="submission" date="2019-12" db="EMBL/GenBank/DDBJ databases">
        <title>Whole genome sequencing of endophytic Actinobacterium Micromonospora sp. MPMI6T.</title>
        <authorList>
            <person name="Evv R."/>
            <person name="Podile A.R."/>
        </authorList>
    </citation>
    <scope>NUCLEOTIDE SEQUENCE [LARGE SCALE GENOMIC DNA]</scope>
    <source>
        <strain evidence="2 3">MPMI6</strain>
    </source>
</reference>
<accession>A0ABS3VQW1</accession>
<protein>
    <recommendedName>
        <fullName evidence="4">Peptidase inhibitor family I36</fullName>
    </recommendedName>
</protein>
<keyword evidence="1" id="KW-0732">Signal</keyword>
<keyword evidence="3" id="KW-1185">Reference proteome</keyword>
<dbReference type="Proteomes" id="UP000823521">
    <property type="component" value="Unassembled WGS sequence"/>
</dbReference>
<organism evidence="2 3">
    <name type="scientific">Micromonospora echinofusca</name>
    <dbReference type="NCBI Taxonomy" id="47858"/>
    <lineage>
        <taxon>Bacteria</taxon>
        <taxon>Bacillati</taxon>
        <taxon>Actinomycetota</taxon>
        <taxon>Actinomycetes</taxon>
        <taxon>Micromonosporales</taxon>
        <taxon>Micromonosporaceae</taxon>
        <taxon>Micromonospora</taxon>
    </lineage>
</organism>
<feature type="chain" id="PRO_5045205625" description="Peptidase inhibitor family I36" evidence="1">
    <location>
        <begin position="30"/>
        <end position="126"/>
    </location>
</feature>
<dbReference type="RefSeq" id="WP_208813796.1">
    <property type="nucleotide sequence ID" value="NZ_WVUH01000090.1"/>
</dbReference>
<evidence type="ECO:0008006" key="4">
    <source>
        <dbReference type="Google" id="ProtNLM"/>
    </source>
</evidence>
<comment type="caution">
    <text evidence="2">The sequence shown here is derived from an EMBL/GenBank/DDBJ whole genome shotgun (WGS) entry which is preliminary data.</text>
</comment>
<evidence type="ECO:0000313" key="3">
    <source>
        <dbReference type="Proteomes" id="UP000823521"/>
    </source>
</evidence>
<proteinExistence type="predicted"/>
<sequence>MSIRKALTPAALAAVVLTGILVNAPAAQASGGVCNPGCTSHVEFASYGEILTVHDYAANGRSTVALLDINRDGSYSQYWNGLGYDAPPAEFNLEIGEGVAIRYKACEGYLSTGEIFNCSGWYNDVA</sequence>
<dbReference type="EMBL" id="WVUH01000090">
    <property type="protein sequence ID" value="MBO4206895.1"/>
    <property type="molecule type" value="Genomic_DNA"/>
</dbReference>
<evidence type="ECO:0000313" key="2">
    <source>
        <dbReference type="EMBL" id="MBO4206895.1"/>
    </source>
</evidence>
<evidence type="ECO:0000256" key="1">
    <source>
        <dbReference type="SAM" id="SignalP"/>
    </source>
</evidence>
<name>A0ABS3VQW1_MICEH</name>